<accession>V4Q9V0</accession>
<dbReference type="PROSITE" id="PS51257">
    <property type="entry name" value="PROKAR_LIPOPROTEIN"/>
    <property type="match status" value="1"/>
</dbReference>
<comment type="similarity">
    <text evidence="1">Belongs to the EcnA/EcnB lipoprotein family.</text>
</comment>
<gene>
    <name evidence="8" type="ORF">ABENE_00550</name>
</gene>
<dbReference type="Pfam" id="PF08085">
    <property type="entry name" value="Entericidin"/>
    <property type="match status" value="1"/>
</dbReference>
<sequence length="42" mass="4354">MKRIILISVIALMPMLAACHTVQGAGKDVTAVGKGMEDAAKN</sequence>
<feature type="signal peptide" evidence="7">
    <location>
        <begin position="1"/>
        <end position="24"/>
    </location>
</feature>
<keyword evidence="6" id="KW-0449">Lipoprotein</keyword>
<evidence type="ECO:0008006" key="10">
    <source>
        <dbReference type="Google" id="ProtNLM"/>
    </source>
</evidence>
<name>V4Q9V0_9CAUL</name>
<evidence type="ECO:0000256" key="6">
    <source>
        <dbReference type="ARBA" id="ARBA00023288"/>
    </source>
</evidence>
<evidence type="ECO:0000256" key="3">
    <source>
        <dbReference type="ARBA" id="ARBA00022729"/>
    </source>
</evidence>
<keyword evidence="2" id="KW-1003">Cell membrane</keyword>
<dbReference type="GO" id="GO:0016020">
    <property type="term" value="C:membrane"/>
    <property type="evidence" value="ECO:0007669"/>
    <property type="project" value="InterPro"/>
</dbReference>
<evidence type="ECO:0000256" key="5">
    <source>
        <dbReference type="ARBA" id="ARBA00023139"/>
    </source>
</evidence>
<evidence type="ECO:0000313" key="8">
    <source>
        <dbReference type="EMBL" id="ESQ94615.1"/>
    </source>
</evidence>
<dbReference type="AlphaFoldDB" id="V4Q9V0"/>
<protein>
    <recommendedName>
        <fullName evidence="10">Entericidin</fullName>
    </recommendedName>
</protein>
<evidence type="ECO:0000256" key="4">
    <source>
        <dbReference type="ARBA" id="ARBA00023136"/>
    </source>
</evidence>
<keyword evidence="3 7" id="KW-0732">Signal</keyword>
<dbReference type="Proteomes" id="UP000017837">
    <property type="component" value="Unassembled WGS sequence"/>
</dbReference>
<dbReference type="GO" id="GO:0009636">
    <property type="term" value="P:response to toxic substance"/>
    <property type="evidence" value="ECO:0007669"/>
    <property type="project" value="InterPro"/>
</dbReference>
<keyword evidence="9" id="KW-1185">Reference proteome</keyword>
<evidence type="ECO:0000256" key="1">
    <source>
        <dbReference type="ARBA" id="ARBA00010296"/>
    </source>
</evidence>
<keyword evidence="5" id="KW-0564">Palmitate</keyword>
<organism evidence="8 9">
    <name type="scientific">Asticcacaulis benevestitus DSM 16100 = ATCC BAA-896</name>
    <dbReference type="NCBI Taxonomy" id="1121022"/>
    <lineage>
        <taxon>Bacteria</taxon>
        <taxon>Pseudomonadati</taxon>
        <taxon>Pseudomonadota</taxon>
        <taxon>Alphaproteobacteria</taxon>
        <taxon>Caulobacterales</taxon>
        <taxon>Caulobacteraceae</taxon>
        <taxon>Asticcacaulis</taxon>
    </lineage>
</organism>
<comment type="caution">
    <text evidence="8">The sequence shown here is derived from an EMBL/GenBank/DDBJ whole genome shotgun (WGS) entry which is preliminary data.</text>
</comment>
<keyword evidence="4" id="KW-0472">Membrane</keyword>
<dbReference type="STRING" id="1121022.GCA_000376105_01498"/>
<dbReference type="RefSeq" id="WP_018081166.1">
    <property type="nucleotide sequence ID" value="NZ_AQWM01000004.1"/>
</dbReference>
<dbReference type="PATRIC" id="fig|1121022.4.peg.109"/>
<dbReference type="OrthoDB" id="7363288at2"/>
<reference evidence="8 9" key="1">
    <citation type="journal article" date="2014" name="Nature">
        <title>Sequential evolution of bacterial morphology by co-option of a developmental regulator.</title>
        <authorList>
            <person name="Jiang C."/>
            <person name="Brown P.J."/>
            <person name="Ducret A."/>
            <person name="Brun Y.V."/>
        </authorList>
    </citation>
    <scope>NUCLEOTIDE SEQUENCE [LARGE SCALE GENOMIC DNA]</scope>
    <source>
        <strain evidence="8 9">DSM 16100</strain>
    </source>
</reference>
<dbReference type="InterPro" id="IPR012556">
    <property type="entry name" value="Entericidin"/>
</dbReference>
<proteinExistence type="inferred from homology"/>
<evidence type="ECO:0000256" key="7">
    <source>
        <dbReference type="SAM" id="SignalP"/>
    </source>
</evidence>
<evidence type="ECO:0000256" key="2">
    <source>
        <dbReference type="ARBA" id="ARBA00022475"/>
    </source>
</evidence>
<evidence type="ECO:0000313" key="9">
    <source>
        <dbReference type="Proteomes" id="UP000017837"/>
    </source>
</evidence>
<dbReference type="EMBL" id="AWGB01000001">
    <property type="protein sequence ID" value="ESQ94615.1"/>
    <property type="molecule type" value="Genomic_DNA"/>
</dbReference>
<feature type="chain" id="PRO_5004724777" description="Entericidin" evidence="7">
    <location>
        <begin position="25"/>
        <end position="42"/>
    </location>
</feature>